<evidence type="ECO:0000256" key="1">
    <source>
        <dbReference type="SAM" id="MobiDB-lite"/>
    </source>
</evidence>
<dbReference type="HOGENOM" id="CLU_2671357_0_0_1"/>
<reference evidence="2 3" key="1">
    <citation type="journal article" date="2012" name="New Phytol.">
        <title>Insight into trade-off between wood decay and parasitism from the genome of a fungal forest pathogen.</title>
        <authorList>
            <person name="Olson A."/>
            <person name="Aerts A."/>
            <person name="Asiegbu F."/>
            <person name="Belbahri L."/>
            <person name="Bouzid O."/>
            <person name="Broberg A."/>
            <person name="Canback B."/>
            <person name="Coutinho P.M."/>
            <person name="Cullen D."/>
            <person name="Dalman K."/>
            <person name="Deflorio G."/>
            <person name="van Diepen L.T."/>
            <person name="Dunand C."/>
            <person name="Duplessis S."/>
            <person name="Durling M."/>
            <person name="Gonthier P."/>
            <person name="Grimwood J."/>
            <person name="Fossdal C.G."/>
            <person name="Hansson D."/>
            <person name="Henrissat B."/>
            <person name="Hietala A."/>
            <person name="Himmelstrand K."/>
            <person name="Hoffmeister D."/>
            <person name="Hogberg N."/>
            <person name="James T.Y."/>
            <person name="Karlsson M."/>
            <person name="Kohler A."/>
            <person name="Kues U."/>
            <person name="Lee Y.H."/>
            <person name="Lin Y.C."/>
            <person name="Lind M."/>
            <person name="Lindquist E."/>
            <person name="Lombard V."/>
            <person name="Lucas S."/>
            <person name="Lunden K."/>
            <person name="Morin E."/>
            <person name="Murat C."/>
            <person name="Park J."/>
            <person name="Raffaello T."/>
            <person name="Rouze P."/>
            <person name="Salamov A."/>
            <person name="Schmutz J."/>
            <person name="Solheim H."/>
            <person name="Stahlberg J."/>
            <person name="Velez H."/>
            <person name="de Vries R.P."/>
            <person name="Wiebenga A."/>
            <person name="Woodward S."/>
            <person name="Yakovlev I."/>
            <person name="Garbelotto M."/>
            <person name="Martin F."/>
            <person name="Grigoriev I.V."/>
            <person name="Stenlid J."/>
        </authorList>
    </citation>
    <scope>NUCLEOTIDE SEQUENCE [LARGE SCALE GENOMIC DNA]</scope>
    <source>
        <strain evidence="2 3">TC 32-1</strain>
    </source>
</reference>
<feature type="region of interest" description="Disordered" evidence="1">
    <location>
        <begin position="30"/>
        <end position="75"/>
    </location>
</feature>
<gene>
    <name evidence="2" type="ORF">HETIRDRAFT_410065</name>
</gene>
<evidence type="ECO:0000313" key="3">
    <source>
        <dbReference type="Proteomes" id="UP000030671"/>
    </source>
</evidence>
<dbReference type="RefSeq" id="XP_009547510.1">
    <property type="nucleotide sequence ID" value="XM_009549215.1"/>
</dbReference>
<dbReference type="InParanoid" id="W4K4Z6"/>
<dbReference type="KEGG" id="hir:HETIRDRAFT_410065"/>
<dbReference type="Proteomes" id="UP000030671">
    <property type="component" value="Unassembled WGS sequence"/>
</dbReference>
<proteinExistence type="predicted"/>
<sequence>MYGRARTAERRRRAGGGMVSVGWRREWGWRPRRQGSMKQEWKPGGETGATRMGATGARREKRGLKLKRSDAANAV</sequence>
<dbReference type="AlphaFoldDB" id="W4K4Z6"/>
<protein>
    <submittedName>
        <fullName evidence="2">Uncharacterized protein</fullName>
    </submittedName>
</protein>
<name>W4K4Z6_HETIT</name>
<keyword evidence="3" id="KW-1185">Reference proteome</keyword>
<organism evidence="2 3">
    <name type="scientific">Heterobasidion irregulare (strain TC 32-1)</name>
    <dbReference type="NCBI Taxonomy" id="747525"/>
    <lineage>
        <taxon>Eukaryota</taxon>
        <taxon>Fungi</taxon>
        <taxon>Dikarya</taxon>
        <taxon>Basidiomycota</taxon>
        <taxon>Agaricomycotina</taxon>
        <taxon>Agaricomycetes</taxon>
        <taxon>Russulales</taxon>
        <taxon>Bondarzewiaceae</taxon>
        <taxon>Heterobasidion</taxon>
        <taxon>Heterobasidion annosum species complex</taxon>
    </lineage>
</organism>
<dbReference type="GeneID" id="20672832"/>
<dbReference type="EMBL" id="KI925459">
    <property type="protein sequence ID" value="ETW80809.1"/>
    <property type="molecule type" value="Genomic_DNA"/>
</dbReference>
<accession>W4K4Z6</accession>
<evidence type="ECO:0000313" key="2">
    <source>
        <dbReference type="EMBL" id="ETW80809.1"/>
    </source>
</evidence>